<feature type="domain" description="Chromosome segregation in meiosis protein 3" evidence="9">
    <location>
        <begin position="86"/>
        <end position="167"/>
    </location>
</feature>
<feature type="compositionally biased region" description="Acidic residues" evidence="8">
    <location>
        <begin position="17"/>
        <end position="26"/>
    </location>
</feature>
<protein>
    <recommendedName>
        <fullName evidence="3 7">TIMELESS-interacting protein</fullName>
    </recommendedName>
</protein>
<evidence type="ECO:0000256" key="3">
    <source>
        <dbReference type="ARBA" id="ARBA00018750"/>
    </source>
</evidence>
<evidence type="ECO:0000256" key="7">
    <source>
        <dbReference type="RuleBase" id="RU366049"/>
    </source>
</evidence>
<feature type="compositionally biased region" description="Polar residues" evidence="8">
    <location>
        <begin position="369"/>
        <end position="384"/>
    </location>
</feature>
<feature type="compositionally biased region" description="Low complexity" evidence="8">
    <location>
        <begin position="304"/>
        <end position="316"/>
    </location>
</feature>
<gene>
    <name evidence="10" type="primary">TIPIN</name>
    <name evidence="10" type="ORF">BLAG_LOCUS14165</name>
</gene>
<keyword evidence="5 7" id="KW-0539">Nucleus</keyword>
<evidence type="ECO:0000256" key="8">
    <source>
        <dbReference type="SAM" id="MobiDB-lite"/>
    </source>
</evidence>
<evidence type="ECO:0000313" key="11">
    <source>
        <dbReference type="Proteomes" id="UP000838412"/>
    </source>
</evidence>
<dbReference type="PANTHER" id="PTHR13220">
    <property type="entry name" value="TIMELESS INTERACTING-RELATED"/>
    <property type="match status" value="1"/>
</dbReference>
<dbReference type="InterPro" id="IPR040038">
    <property type="entry name" value="TIPIN/Csm3/Swi3"/>
</dbReference>
<feature type="compositionally biased region" description="Basic and acidic residues" evidence="8">
    <location>
        <begin position="220"/>
        <end position="236"/>
    </location>
</feature>
<dbReference type="GO" id="GO:0000076">
    <property type="term" value="P:DNA replication checkpoint signaling"/>
    <property type="evidence" value="ECO:0007669"/>
    <property type="project" value="UniProtKB-UniRule"/>
</dbReference>
<evidence type="ECO:0000256" key="5">
    <source>
        <dbReference type="ARBA" id="ARBA00023242"/>
    </source>
</evidence>
<evidence type="ECO:0000256" key="2">
    <source>
        <dbReference type="ARBA" id="ARBA00006075"/>
    </source>
</evidence>
<feature type="compositionally biased region" description="Low complexity" evidence="8">
    <location>
        <begin position="189"/>
        <end position="216"/>
    </location>
</feature>
<feature type="compositionally biased region" description="Basic and acidic residues" evidence="8">
    <location>
        <begin position="85"/>
        <end position="94"/>
    </location>
</feature>
<comment type="subcellular location">
    <subcellularLocation>
        <location evidence="1 7">Nucleus</location>
    </subcellularLocation>
</comment>
<feature type="compositionally biased region" description="Pro residues" evidence="8">
    <location>
        <begin position="27"/>
        <end position="37"/>
    </location>
</feature>
<dbReference type="PANTHER" id="PTHR13220:SF11">
    <property type="entry name" value="TIMELESS-INTERACTING PROTEIN"/>
    <property type="match status" value="1"/>
</dbReference>
<feature type="region of interest" description="Disordered" evidence="8">
    <location>
        <begin position="1"/>
        <end position="95"/>
    </location>
</feature>
<keyword evidence="6 7" id="KW-0131">Cell cycle</keyword>
<comment type="function">
    <text evidence="7">Plays an important role in the control of DNA replication and the maintenance of replication fork stability.</text>
</comment>
<dbReference type="Pfam" id="PF07962">
    <property type="entry name" value="Swi3"/>
    <property type="match status" value="1"/>
</dbReference>
<keyword evidence="4 7" id="KW-0227">DNA damage</keyword>
<evidence type="ECO:0000256" key="6">
    <source>
        <dbReference type="ARBA" id="ARBA00023306"/>
    </source>
</evidence>
<organism evidence="10 11">
    <name type="scientific">Branchiostoma lanceolatum</name>
    <name type="common">Common lancelet</name>
    <name type="synonym">Amphioxus lanceolatum</name>
    <dbReference type="NCBI Taxonomy" id="7740"/>
    <lineage>
        <taxon>Eukaryota</taxon>
        <taxon>Metazoa</taxon>
        <taxon>Chordata</taxon>
        <taxon>Cephalochordata</taxon>
        <taxon>Leptocardii</taxon>
        <taxon>Amphioxiformes</taxon>
        <taxon>Branchiostomatidae</taxon>
        <taxon>Branchiostoma</taxon>
    </lineage>
</organism>
<proteinExistence type="inferred from homology"/>
<evidence type="ECO:0000313" key="10">
    <source>
        <dbReference type="EMBL" id="CAH1254949.1"/>
    </source>
</evidence>
<reference evidence="10" key="1">
    <citation type="submission" date="2022-01" db="EMBL/GenBank/DDBJ databases">
        <authorList>
            <person name="Braso-Vives M."/>
        </authorList>
    </citation>
    <scope>NUCLEOTIDE SEQUENCE</scope>
</reference>
<keyword evidence="11" id="KW-1185">Reference proteome</keyword>
<accession>A0A8K0ENB2</accession>
<dbReference type="EMBL" id="OV696687">
    <property type="protein sequence ID" value="CAH1254949.1"/>
    <property type="molecule type" value="Genomic_DNA"/>
</dbReference>
<dbReference type="Proteomes" id="UP000838412">
    <property type="component" value="Chromosome 2"/>
</dbReference>
<evidence type="ECO:0000256" key="1">
    <source>
        <dbReference type="ARBA" id="ARBA00004123"/>
    </source>
</evidence>
<dbReference type="OrthoDB" id="437078at2759"/>
<feature type="compositionally biased region" description="Low complexity" evidence="8">
    <location>
        <begin position="240"/>
        <end position="249"/>
    </location>
</feature>
<name>A0A8K0ENB2_BRALA</name>
<feature type="compositionally biased region" description="Basic and acidic residues" evidence="8">
    <location>
        <begin position="341"/>
        <end position="356"/>
    </location>
</feature>
<dbReference type="GO" id="GO:0031298">
    <property type="term" value="C:replication fork protection complex"/>
    <property type="evidence" value="ECO:0007669"/>
    <property type="project" value="TreeGrafter"/>
</dbReference>
<dbReference type="GO" id="GO:0043111">
    <property type="term" value="P:replication fork arrest"/>
    <property type="evidence" value="ECO:0007669"/>
    <property type="project" value="TreeGrafter"/>
</dbReference>
<evidence type="ECO:0000256" key="4">
    <source>
        <dbReference type="ARBA" id="ARBA00022763"/>
    </source>
</evidence>
<dbReference type="GO" id="GO:0031297">
    <property type="term" value="P:replication fork processing"/>
    <property type="evidence" value="ECO:0007669"/>
    <property type="project" value="UniProtKB-UniRule"/>
</dbReference>
<dbReference type="GO" id="GO:0003677">
    <property type="term" value="F:DNA binding"/>
    <property type="evidence" value="ECO:0007669"/>
    <property type="project" value="TreeGrafter"/>
</dbReference>
<evidence type="ECO:0000259" key="9">
    <source>
        <dbReference type="Pfam" id="PF07962"/>
    </source>
</evidence>
<dbReference type="GO" id="GO:0006974">
    <property type="term" value="P:DNA damage response"/>
    <property type="evidence" value="ECO:0007669"/>
    <property type="project" value="UniProtKB-KW"/>
</dbReference>
<feature type="region of interest" description="Disordered" evidence="8">
    <location>
        <begin position="179"/>
        <end position="396"/>
    </location>
</feature>
<dbReference type="AlphaFoldDB" id="A0A8K0ENB2"/>
<sequence length="396" mass="43158">MANIMDPDIMDSLFDMPEYEEEEDDFPPLPPPLPPLSPSRDDGEDGGQRDATANGEEADDIGGKMLAAMEDVPMAGKKSRRKPQPKLDAKRLCGDRGIPSLPKHFDKVKFAGKGHEKEDLKLLMRTMEHWAHRLFPKLTFDDVIEKVEQLGQKKPVQVCMEKLRMGMPLLDEDFVRRGDDEDQADEAGADTGAGADSDSDSGAQPQSQPGPSQSPGLTAEQREKMEQNRRLAEERRKARLQALQQAQDAVPGPSSAPDHDSSTMDTSHSSEEDLSSNKVPDDLNQDIQKPAETMEQESGSETFPVAPASPSQPAPKEASEEAESHESHNNAPDTNGAPEPEDSHEGSSPGLEEKTKCLSIPPDEDVQTVVENNAVDQEPVQANGSKEPASSDDEDL</sequence>
<comment type="similarity">
    <text evidence="2 7">Belongs to the CSM3 family.</text>
</comment>
<feature type="compositionally biased region" description="Basic and acidic residues" evidence="8">
    <location>
        <begin position="317"/>
        <end position="328"/>
    </location>
</feature>
<dbReference type="InterPro" id="IPR012923">
    <property type="entry name" value="Csm3"/>
</dbReference>